<evidence type="ECO:0008006" key="3">
    <source>
        <dbReference type="Google" id="ProtNLM"/>
    </source>
</evidence>
<reference evidence="1 2" key="1">
    <citation type="submission" date="2014-11" db="EMBL/GenBank/DDBJ databases">
        <authorList>
            <person name="Zhu J."/>
            <person name="Qi W."/>
            <person name="Song R."/>
        </authorList>
    </citation>
    <scope>NUCLEOTIDE SEQUENCE [LARGE SCALE GENOMIC DNA]</scope>
</reference>
<gene>
    <name evidence="1" type="ORF">Vbra_8830</name>
</gene>
<dbReference type="EMBL" id="CDMY01000373">
    <property type="protein sequence ID" value="CEM06946.1"/>
    <property type="molecule type" value="Genomic_DNA"/>
</dbReference>
<dbReference type="OrthoDB" id="431168at2759"/>
<name>A0A0G4F4H4_VITBC</name>
<keyword evidence="2" id="KW-1185">Reference proteome</keyword>
<protein>
    <recommendedName>
        <fullName evidence="3">Potassium channel tetramerisation-type BTB domain-containing protein</fullName>
    </recommendedName>
</protein>
<dbReference type="VEuPathDB" id="CryptoDB:Vbra_8830"/>
<dbReference type="Gene3D" id="3.10.50.40">
    <property type="match status" value="1"/>
</dbReference>
<dbReference type="SUPFAM" id="SSF54534">
    <property type="entry name" value="FKBP-like"/>
    <property type="match status" value="1"/>
</dbReference>
<evidence type="ECO:0000313" key="1">
    <source>
        <dbReference type="EMBL" id="CEM06946.1"/>
    </source>
</evidence>
<sequence>MPSEDDARPAIVCCVGENRPGDHQQLGRRCRHMDSDSLTEHSILSHLHVPVVRLCESLKPLEQEIIAMQESVEGCMHTHGIADPSAASPDDVLQLSLGGTERRFVRKHLTEGEGVEGTLLGALFSGRWDGLFIEDDSQRMFLDVDADAFRIIHKAILEGRAVQQATRDGGRDGFWISHLLTEAEKRQHKGLHDFWIKKLLSSINLSQTPAGKGEQLPAVRQPPSVPAEGIPSTASGLVTALNDVLKAYHDKKSKLEGELGAEKIRYEQLMTEAEAVTPFLRPVSGDEVIRSVEMCGETIATTQSTVDEMSDKLRNRIDMWSRPVEDVPPDHMSRLVDHYRRKRLGASPDEAGVPLTMTDTVAAQRAFSINADMYGVKTDGRPTALLVETNAAFIRFPSGTRHQVVARGSGEPPSREQTVRYDIVGWADGFDGEDKICEGLGQEGRVGDMGDMNEWRREAILSMCVGEVRRLLVPGKVYSAGEDRFIELRLLAIICGCWLSSE</sequence>
<accession>A0A0G4F4H4</accession>
<evidence type="ECO:0000313" key="2">
    <source>
        <dbReference type="Proteomes" id="UP000041254"/>
    </source>
</evidence>
<dbReference type="Proteomes" id="UP000041254">
    <property type="component" value="Unassembled WGS sequence"/>
</dbReference>
<dbReference type="InterPro" id="IPR011333">
    <property type="entry name" value="SKP1/BTB/POZ_sf"/>
</dbReference>
<dbReference type="Gene3D" id="3.30.710.10">
    <property type="entry name" value="Potassium Channel Kv1.1, Chain A"/>
    <property type="match status" value="1"/>
</dbReference>
<dbReference type="AlphaFoldDB" id="A0A0G4F4H4"/>
<organism evidence="1 2">
    <name type="scientific">Vitrella brassicaformis (strain CCMP3155)</name>
    <dbReference type="NCBI Taxonomy" id="1169540"/>
    <lineage>
        <taxon>Eukaryota</taxon>
        <taxon>Sar</taxon>
        <taxon>Alveolata</taxon>
        <taxon>Colpodellida</taxon>
        <taxon>Vitrellaceae</taxon>
        <taxon>Vitrella</taxon>
    </lineage>
</organism>
<dbReference type="InParanoid" id="A0A0G4F4H4"/>
<dbReference type="PhylomeDB" id="A0A0G4F4H4"/>
<dbReference type="GO" id="GO:0003755">
    <property type="term" value="F:peptidyl-prolyl cis-trans isomerase activity"/>
    <property type="evidence" value="ECO:0007669"/>
    <property type="project" value="InterPro"/>
</dbReference>
<dbReference type="InterPro" id="IPR046357">
    <property type="entry name" value="PPIase_dom_sf"/>
</dbReference>
<proteinExistence type="predicted"/>